<dbReference type="BioCyc" id="ESIR657319:G136K-1582-MONOMER"/>
<evidence type="ECO:0000313" key="1">
    <source>
        <dbReference type="EMBL" id="CBK96929.1"/>
    </source>
</evidence>
<reference evidence="1 2" key="2">
    <citation type="submission" date="2010-03" db="EMBL/GenBank/DDBJ databases">
        <authorList>
            <person name="Pajon A."/>
        </authorList>
    </citation>
    <scope>NUCLEOTIDE SEQUENCE [LARGE SCALE GENOMIC DNA]</scope>
    <source>
        <strain evidence="1 2">70/3</strain>
    </source>
</reference>
<gene>
    <name evidence="1" type="ORF">EUS_18650</name>
</gene>
<name>D4JV10_9FIRM</name>
<proteinExistence type="predicted"/>
<dbReference type="AlphaFoldDB" id="D4JV10"/>
<dbReference type="Proteomes" id="UP000008803">
    <property type="component" value="Chromosome"/>
</dbReference>
<organism evidence="1 2">
    <name type="scientific">[Eubacterium] siraeum 70/3</name>
    <dbReference type="NCBI Taxonomy" id="657319"/>
    <lineage>
        <taxon>Bacteria</taxon>
        <taxon>Bacillati</taxon>
        <taxon>Bacillota</taxon>
        <taxon>Clostridia</taxon>
        <taxon>Eubacteriales</taxon>
        <taxon>Oscillospiraceae</taxon>
        <taxon>Oscillospiraceae incertae sedis</taxon>
    </lineage>
</organism>
<dbReference type="KEGG" id="esu:EUS_18650"/>
<dbReference type="HOGENOM" id="CLU_575883_0_0_9"/>
<evidence type="ECO:0000313" key="2">
    <source>
        <dbReference type="Proteomes" id="UP000008803"/>
    </source>
</evidence>
<sequence length="474" mass="53267">MENLIKLKCFRDSLNENELRLLHSLEHGQWIPISKLGVLLTRHGIYKKKSDTKLSDVFKEDLSTFYDFENRIENGYLQPYIRMKQPKRIDASFYGQGSNSRVSTFTGILYTDLFFPETKLQLFLDLLDNNVKAILTSILSDDMSCHLLRKYTYLNAYLNHSWHSSLRKGSLNFIKADCAGDVCALWHIGFNSIGTPIVAIIAVNCEKFHNSFIVNDVMLWDSANPLKPALSRLFPNFKPLSLHTTVESFVPSAPVVYKPDISRINFLPDDFLSTVTEHFALDSDAANVLKAVKMKAKSDADFRQTIEKRVCDVMSEFDKCKTNSNSCVVPFYNSKFGSFQFLIPLAFGRTYDAALIVSKEIGKNGSMCYKGSTIISRAAACAFVLGSATPICKGGEWLYTDIQLNTEFISEVSDINSTDSKDKIDSESAAELFKTESDDDNDKSNNTSVFDTVVDVVLGTVQIGSMLFDFLETI</sequence>
<protein>
    <submittedName>
        <fullName evidence="1">Uncharacterized protein</fullName>
    </submittedName>
</protein>
<dbReference type="EMBL" id="FP929044">
    <property type="protein sequence ID" value="CBK96929.1"/>
    <property type="molecule type" value="Genomic_DNA"/>
</dbReference>
<dbReference type="PATRIC" id="fig|657319.3.peg.2175"/>
<reference evidence="1 2" key="1">
    <citation type="submission" date="2010-03" db="EMBL/GenBank/DDBJ databases">
        <title>The genome sequence of Eubacterium siraeum 70/3.</title>
        <authorList>
            <consortium name="metaHIT consortium -- http://www.metahit.eu/"/>
            <person name="Pajon A."/>
            <person name="Turner K."/>
            <person name="Parkhill J."/>
            <person name="Duncan S."/>
            <person name="Flint H."/>
        </authorList>
    </citation>
    <scope>NUCLEOTIDE SEQUENCE [LARGE SCALE GENOMIC DNA]</scope>
    <source>
        <strain evidence="1 2">70/3</strain>
    </source>
</reference>
<accession>D4JV10</accession>